<dbReference type="AlphaFoldDB" id="A0AAW2KM13"/>
<comment type="caution">
    <text evidence="6">The sequence shown here is derived from an EMBL/GenBank/DDBJ whole genome shotgun (WGS) entry which is preliminary data.</text>
</comment>
<feature type="compositionally biased region" description="Basic and acidic residues" evidence="5">
    <location>
        <begin position="290"/>
        <end position="304"/>
    </location>
</feature>
<organism evidence="6">
    <name type="scientific">Sesamum calycinum</name>
    <dbReference type="NCBI Taxonomy" id="2727403"/>
    <lineage>
        <taxon>Eukaryota</taxon>
        <taxon>Viridiplantae</taxon>
        <taxon>Streptophyta</taxon>
        <taxon>Embryophyta</taxon>
        <taxon>Tracheophyta</taxon>
        <taxon>Spermatophyta</taxon>
        <taxon>Magnoliopsida</taxon>
        <taxon>eudicotyledons</taxon>
        <taxon>Gunneridae</taxon>
        <taxon>Pentapetalae</taxon>
        <taxon>asterids</taxon>
        <taxon>lamiids</taxon>
        <taxon>Lamiales</taxon>
        <taxon>Pedaliaceae</taxon>
        <taxon>Sesamum</taxon>
    </lineage>
</organism>
<dbReference type="GO" id="GO:0005634">
    <property type="term" value="C:nucleus"/>
    <property type="evidence" value="ECO:0007669"/>
    <property type="project" value="UniProtKB-SubCell"/>
</dbReference>
<accession>A0AAW2KM13</accession>
<name>A0AAW2KM13_9LAMI</name>
<protein>
    <submittedName>
        <fullName evidence="6">Transcription factor</fullName>
    </submittedName>
</protein>
<reference evidence="6" key="1">
    <citation type="submission" date="2020-06" db="EMBL/GenBank/DDBJ databases">
        <authorList>
            <person name="Li T."/>
            <person name="Hu X."/>
            <person name="Zhang T."/>
            <person name="Song X."/>
            <person name="Zhang H."/>
            <person name="Dai N."/>
            <person name="Sheng W."/>
            <person name="Hou X."/>
            <person name="Wei L."/>
        </authorList>
    </citation>
    <scope>NUCLEOTIDE SEQUENCE</scope>
    <source>
        <strain evidence="6">KEN8</strain>
        <tissue evidence="6">Leaf</tissue>
    </source>
</reference>
<evidence type="ECO:0000313" key="6">
    <source>
        <dbReference type="EMBL" id="KAL0308042.1"/>
    </source>
</evidence>
<reference evidence="6" key="2">
    <citation type="journal article" date="2024" name="Plant">
        <title>Genomic evolution and insights into agronomic trait innovations of Sesamum species.</title>
        <authorList>
            <person name="Miao H."/>
            <person name="Wang L."/>
            <person name="Qu L."/>
            <person name="Liu H."/>
            <person name="Sun Y."/>
            <person name="Le M."/>
            <person name="Wang Q."/>
            <person name="Wei S."/>
            <person name="Zheng Y."/>
            <person name="Lin W."/>
            <person name="Duan Y."/>
            <person name="Cao H."/>
            <person name="Xiong S."/>
            <person name="Wang X."/>
            <person name="Wei L."/>
            <person name="Li C."/>
            <person name="Ma Q."/>
            <person name="Ju M."/>
            <person name="Zhao R."/>
            <person name="Li G."/>
            <person name="Mu C."/>
            <person name="Tian Q."/>
            <person name="Mei H."/>
            <person name="Zhang T."/>
            <person name="Gao T."/>
            <person name="Zhang H."/>
        </authorList>
    </citation>
    <scope>NUCLEOTIDE SEQUENCE</scope>
    <source>
        <strain evidence="6">KEN8</strain>
    </source>
</reference>
<evidence type="ECO:0000256" key="2">
    <source>
        <dbReference type="ARBA" id="ARBA00023015"/>
    </source>
</evidence>
<keyword evidence="4" id="KW-0539">Nucleus</keyword>
<feature type="compositionally biased region" description="Polar residues" evidence="5">
    <location>
        <begin position="305"/>
        <end position="316"/>
    </location>
</feature>
<dbReference type="SUPFAM" id="SSF47459">
    <property type="entry name" value="HLH, helix-loop-helix DNA-binding domain"/>
    <property type="match status" value="1"/>
</dbReference>
<keyword evidence="2" id="KW-0805">Transcription regulation</keyword>
<evidence type="ECO:0000256" key="4">
    <source>
        <dbReference type="ARBA" id="ARBA00023242"/>
    </source>
</evidence>
<gene>
    <name evidence="6" type="ORF">Scaly_2559200</name>
</gene>
<dbReference type="GO" id="GO:0046983">
    <property type="term" value="F:protein dimerization activity"/>
    <property type="evidence" value="ECO:0007669"/>
    <property type="project" value="InterPro"/>
</dbReference>
<dbReference type="EMBL" id="JACGWM010000281">
    <property type="protein sequence ID" value="KAL0308042.1"/>
    <property type="molecule type" value="Genomic_DNA"/>
</dbReference>
<feature type="compositionally biased region" description="Polar residues" evidence="5">
    <location>
        <begin position="157"/>
        <end position="174"/>
    </location>
</feature>
<feature type="region of interest" description="Disordered" evidence="5">
    <location>
        <begin position="284"/>
        <end position="332"/>
    </location>
</feature>
<evidence type="ECO:0000256" key="1">
    <source>
        <dbReference type="ARBA" id="ARBA00004123"/>
    </source>
</evidence>
<comment type="subcellular location">
    <subcellularLocation>
        <location evidence="1">Nucleus</location>
    </subcellularLocation>
</comment>
<dbReference type="CDD" id="cd11393">
    <property type="entry name" value="bHLH_AtbHLH_like"/>
    <property type="match status" value="1"/>
</dbReference>
<sequence length="379" mass="41216">MADDQFQLGGGNWWDTSRNRFDSTGTTPTSISTTLNAIASFGWPTEMVDTKSRSSMESATPSSTAGHGVLANQNLQMMGLGLSSQSMDWNQALFRGEKGESSFRALLQEDMSSNSSSFQQESGATAASQEHWRHKLYSGASSEDSSVNINPRGFSLDQPQFSSQASSNDSTITSQTGFQVDSSAAYGLLLSENQHHSAYTNRPMNYPYPSSTYGGVNTAELVPSWNKYPQFLRTSPPKQAPPQAPGSSSHLHFTNNTPFWNASAPAPAMTDARSSFFPGLQAQIPTTSSLDEKPKMKSTSEGRDSGTTTKKNSTEASNKRLRGNENPPPLPAFKTDTASVLSEAIEYIKFLHEQVSSRGTDTRQEAVGPWLQAKIRDHL</sequence>
<keyword evidence="3" id="KW-0804">Transcription</keyword>
<feature type="region of interest" description="Disordered" evidence="5">
    <location>
        <begin position="232"/>
        <end position="251"/>
    </location>
</feature>
<proteinExistence type="predicted"/>
<evidence type="ECO:0000256" key="3">
    <source>
        <dbReference type="ARBA" id="ARBA00023163"/>
    </source>
</evidence>
<dbReference type="InterPro" id="IPR045239">
    <property type="entry name" value="bHLH95_bHLH"/>
</dbReference>
<feature type="region of interest" description="Disordered" evidence="5">
    <location>
        <begin position="138"/>
        <end position="174"/>
    </location>
</feature>
<evidence type="ECO:0000256" key="5">
    <source>
        <dbReference type="SAM" id="MobiDB-lite"/>
    </source>
</evidence>
<dbReference type="InterPro" id="IPR036638">
    <property type="entry name" value="HLH_DNA-bd_sf"/>
</dbReference>
<feature type="compositionally biased region" description="Polar residues" evidence="5">
    <location>
        <begin position="139"/>
        <end position="149"/>
    </location>
</feature>